<keyword evidence="10" id="KW-0997">Cell inner membrane</keyword>
<keyword evidence="7 10" id="KW-0472">Membrane</keyword>
<reference evidence="12" key="1">
    <citation type="submission" date="2007-05" db="EMBL/GenBank/DDBJ databases">
        <title>Complete sequence of Thermotoga petrophila RKU-1.</title>
        <authorList>
            <consortium name="US DOE Joint Genome Institute"/>
            <person name="Copeland A."/>
            <person name="Lucas S."/>
            <person name="Lapidus A."/>
            <person name="Barry K."/>
            <person name="Glavina del Rio T."/>
            <person name="Dalin E."/>
            <person name="Tice H."/>
            <person name="Pitluck S."/>
            <person name="Sims D."/>
            <person name="Brettin T."/>
            <person name="Bruce D."/>
            <person name="Detter J.C."/>
            <person name="Han C."/>
            <person name="Tapia R."/>
            <person name="Schmutz J."/>
            <person name="Larimer F."/>
            <person name="Land M."/>
            <person name="Hauser L."/>
            <person name="Kyrpides N."/>
            <person name="Mikhailova N."/>
            <person name="Nelson K."/>
            <person name="Gogarten J.P."/>
            <person name="Noll K."/>
            <person name="Richardson P."/>
        </authorList>
    </citation>
    <scope>NUCLEOTIDE SEQUENCE [LARGE SCALE GENOMIC DNA]</scope>
    <source>
        <strain evidence="12">ATCC BAA-488 / DSM 13995 / JCM 10881 / RKU-1</strain>
    </source>
</reference>
<evidence type="ECO:0000256" key="8">
    <source>
        <dbReference type="ARBA" id="ARBA00023196"/>
    </source>
</evidence>
<comment type="function">
    <text evidence="1 10">Produces ATP from ADP in the presence of a proton gradient across the membrane. The gamma chain is believed to be important in regulating ATPase activity and the flow of protons through the CF(0) complex.</text>
</comment>
<dbReference type="EMBL" id="CP000702">
    <property type="protein sequence ID" value="ABQ47194.1"/>
    <property type="molecule type" value="Genomic_DNA"/>
</dbReference>
<gene>
    <name evidence="10" type="primary">atpG</name>
    <name evidence="11" type="ordered locus">Tpet_1180</name>
</gene>
<evidence type="ECO:0000256" key="10">
    <source>
        <dbReference type="HAMAP-Rule" id="MF_00815"/>
    </source>
</evidence>
<evidence type="ECO:0000313" key="11">
    <source>
        <dbReference type="EMBL" id="ABQ47194.1"/>
    </source>
</evidence>
<dbReference type="HOGENOM" id="CLU_050669_0_1_0"/>
<dbReference type="PROSITE" id="PS00153">
    <property type="entry name" value="ATPASE_GAMMA"/>
    <property type="match status" value="1"/>
</dbReference>
<sequence>MSRGRMLQIKRKINATQSLMKITRAMEMVARAKVRKIESEYQKFKPFYDEVKRLWALVPAESLDPIFFEEGNRDLIVVITSDMGLCGSFNSEILREAERVISESRDPHLILVGLKAINHFKDGKVLKMYDRFYEIPDFRNGSTIVEDILNFLDGKPARVRVIFSRFKNVLIQRPEVHELLPIKKEEKKREDFEYEPRLEQIAPLIFHYYLSATLMELMFQTKIGEYYARQNAMKNATDNAQEVIRELTLAYNKARQASITQELIEIVTGAEALKEIEK</sequence>
<name>A5ILX1_THEP1</name>
<dbReference type="Gene3D" id="1.10.287.80">
    <property type="entry name" value="ATP synthase, gamma subunit, helix hairpin domain"/>
    <property type="match status" value="1"/>
</dbReference>
<evidence type="ECO:0000256" key="3">
    <source>
        <dbReference type="ARBA" id="ARBA00007681"/>
    </source>
</evidence>
<dbReference type="GO" id="GO:0005524">
    <property type="term" value="F:ATP binding"/>
    <property type="evidence" value="ECO:0007669"/>
    <property type="project" value="UniProtKB-UniRule"/>
</dbReference>
<keyword evidence="11" id="KW-0378">Hydrolase</keyword>
<organism evidence="11 12">
    <name type="scientific">Thermotoga petrophila (strain ATCC BAA-488 / DSM 13995 / JCM 10881 / RKU-1)</name>
    <dbReference type="NCBI Taxonomy" id="390874"/>
    <lineage>
        <taxon>Bacteria</taxon>
        <taxon>Thermotogati</taxon>
        <taxon>Thermotogota</taxon>
        <taxon>Thermotogae</taxon>
        <taxon>Thermotogales</taxon>
        <taxon>Thermotogaceae</taxon>
        <taxon>Thermotoga</taxon>
    </lineage>
</organism>
<dbReference type="eggNOG" id="COG0224">
    <property type="taxonomic scope" value="Bacteria"/>
</dbReference>
<keyword evidence="8 10" id="KW-0139">CF(1)</keyword>
<dbReference type="FunFam" id="1.10.287.80:FF:000001">
    <property type="entry name" value="ATP synthase gamma chain"/>
    <property type="match status" value="1"/>
</dbReference>
<dbReference type="PANTHER" id="PTHR11693">
    <property type="entry name" value="ATP SYNTHASE GAMMA CHAIN"/>
    <property type="match status" value="1"/>
</dbReference>
<reference evidence="11 12" key="2">
    <citation type="journal article" date="2009" name="Proc. Natl. Acad. Sci. U.S.A.">
        <title>On the chimeric nature, thermophilic origin, and phylogenetic placement of the Thermotogales.</title>
        <authorList>
            <person name="Zhaxybayeva O."/>
            <person name="Swithers K.S."/>
            <person name="Lapierre P."/>
            <person name="Fournier G.P."/>
            <person name="Bickhart D.M."/>
            <person name="DeBoy R.T."/>
            <person name="Nelson K.E."/>
            <person name="Nesbo C.L."/>
            <person name="Doolittle W.F."/>
            <person name="Gogarten J.P."/>
            <person name="Noll K.M."/>
        </authorList>
    </citation>
    <scope>NUCLEOTIDE SEQUENCE [LARGE SCALE GENOMIC DNA]</scope>
    <source>
        <strain evidence="12">ATCC BAA-488 / DSM 13995 / JCM 10881 / RKU-1</strain>
    </source>
</reference>
<evidence type="ECO:0000256" key="5">
    <source>
        <dbReference type="ARBA" id="ARBA00022781"/>
    </source>
</evidence>
<evidence type="ECO:0000256" key="1">
    <source>
        <dbReference type="ARBA" id="ARBA00003456"/>
    </source>
</evidence>
<evidence type="ECO:0000256" key="4">
    <source>
        <dbReference type="ARBA" id="ARBA00022448"/>
    </source>
</evidence>
<dbReference type="KEGG" id="tpt:Tpet_1180"/>
<dbReference type="CDD" id="cd12151">
    <property type="entry name" value="F1-ATPase_gamma"/>
    <property type="match status" value="1"/>
</dbReference>
<evidence type="ECO:0000256" key="6">
    <source>
        <dbReference type="ARBA" id="ARBA00023065"/>
    </source>
</evidence>
<proteinExistence type="inferred from homology"/>
<dbReference type="GO" id="GO:0045259">
    <property type="term" value="C:proton-transporting ATP synthase complex"/>
    <property type="evidence" value="ECO:0007669"/>
    <property type="project" value="UniProtKB-KW"/>
</dbReference>
<dbReference type="InterPro" id="IPR023632">
    <property type="entry name" value="ATP_synth_F1_gsu_CS"/>
</dbReference>
<evidence type="ECO:0000256" key="7">
    <source>
        <dbReference type="ARBA" id="ARBA00023136"/>
    </source>
</evidence>
<dbReference type="Gene3D" id="3.40.1380.10">
    <property type="match status" value="1"/>
</dbReference>
<evidence type="ECO:0000256" key="2">
    <source>
        <dbReference type="ARBA" id="ARBA00004170"/>
    </source>
</evidence>
<dbReference type="PRINTS" id="PR00126">
    <property type="entry name" value="ATPASEGAMMA"/>
</dbReference>
<dbReference type="PANTHER" id="PTHR11693:SF22">
    <property type="entry name" value="ATP SYNTHASE SUBUNIT GAMMA, MITOCHONDRIAL"/>
    <property type="match status" value="1"/>
</dbReference>
<accession>A5ILX1</accession>
<keyword evidence="6 10" id="KW-0406">Ion transport</keyword>
<dbReference type="HAMAP" id="MF_00815">
    <property type="entry name" value="ATP_synth_gamma_bact"/>
    <property type="match status" value="1"/>
</dbReference>
<keyword evidence="4 10" id="KW-0813">Transport</keyword>
<keyword evidence="9 10" id="KW-0066">ATP synthesis</keyword>
<dbReference type="NCBIfam" id="TIGR01146">
    <property type="entry name" value="ATPsyn_F1gamma"/>
    <property type="match status" value="1"/>
</dbReference>
<evidence type="ECO:0000256" key="9">
    <source>
        <dbReference type="ARBA" id="ARBA00023310"/>
    </source>
</evidence>
<dbReference type="GO" id="GO:0016787">
    <property type="term" value="F:hydrolase activity"/>
    <property type="evidence" value="ECO:0007669"/>
    <property type="project" value="UniProtKB-KW"/>
</dbReference>
<dbReference type="InterPro" id="IPR000131">
    <property type="entry name" value="ATP_synth_F1_gsu"/>
</dbReference>
<evidence type="ECO:0000313" key="12">
    <source>
        <dbReference type="Proteomes" id="UP000006558"/>
    </source>
</evidence>
<dbReference type="Proteomes" id="UP000006558">
    <property type="component" value="Chromosome"/>
</dbReference>
<dbReference type="InterPro" id="IPR035968">
    <property type="entry name" value="ATP_synth_F1_ATPase_gsu"/>
</dbReference>
<dbReference type="FunFam" id="3.40.1380.10:FF:000018">
    <property type="entry name" value="ATP synthase gamma chain"/>
    <property type="match status" value="1"/>
</dbReference>
<comment type="subcellular location">
    <subcellularLocation>
        <location evidence="10">Cell inner membrane</location>
        <topology evidence="10">Peripheral membrane protein</topology>
    </subcellularLocation>
    <subcellularLocation>
        <location evidence="2">Membrane</location>
        <topology evidence="2">Peripheral membrane protein</topology>
    </subcellularLocation>
</comment>
<dbReference type="GO" id="GO:0005886">
    <property type="term" value="C:plasma membrane"/>
    <property type="evidence" value="ECO:0007669"/>
    <property type="project" value="UniProtKB-SubCell"/>
</dbReference>
<keyword evidence="10" id="KW-1003">Cell membrane</keyword>
<comment type="similarity">
    <text evidence="3 10">Belongs to the ATPase gamma chain family.</text>
</comment>
<keyword evidence="5 10" id="KW-0375">Hydrogen ion transport</keyword>
<dbReference type="STRING" id="390874.Tpet_1180"/>
<dbReference type="GO" id="GO:0042777">
    <property type="term" value="P:proton motive force-driven plasma membrane ATP synthesis"/>
    <property type="evidence" value="ECO:0007669"/>
    <property type="project" value="UniProtKB-UniRule"/>
</dbReference>
<dbReference type="Pfam" id="PF00231">
    <property type="entry name" value="ATP-synt"/>
    <property type="match status" value="1"/>
</dbReference>
<protein>
    <recommendedName>
        <fullName evidence="10">ATP synthase gamma chain</fullName>
    </recommendedName>
    <alternativeName>
        <fullName evidence="10">ATP synthase F1 sector gamma subunit</fullName>
    </alternativeName>
    <alternativeName>
        <fullName evidence="10">F-ATPase gamma subunit</fullName>
    </alternativeName>
</protein>
<dbReference type="SUPFAM" id="SSF52943">
    <property type="entry name" value="ATP synthase (F1-ATPase), gamma subunit"/>
    <property type="match status" value="1"/>
</dbReference>
<dbReference type="GO" id="GO:0046933">
    <property type="term" value="F:proton-transporting ATP synthase activity, rotational mechanism"/>
    <property type="evidence" value="ECO:0007669"/>
    <property type="project" value="UniProtKB-UniRule"/>
</dbReference>
<dbReference type="AlphaFoldDB" id="A5ILX1"/>
<comment type="subunit">
    <text evidence="10">F-type ATPases have 2 components, CF(1) - the catalytic core - and CF(0) - the membrane proton channel. CF(1) has five subunits: alpha(3), beta(3), gamma(1), delta(1), epsilon(1). CF(0) has three main subunits: a, b and c.</text>
</comment>